<dbReference type="InterPro" id="IPR014721">
    <property type="entry name" value="Ribsml_uS5_D2-typ_fold_subgr"/>
</dbReference>
<accession>A0ABY5Y1L6</accession>
<keyword evidence="6 13" id="KW-0862">Zinc</keyword>
<evidence type="ECO:0000259" key="14">
    <source>
        <dbReference type="PROSITE" id="PS50162"/>
    </source>
</evidence>
<dbReference type="SMART" id="SM00382">
    <property type="entry name" value="AAA"/>
    <property type="match status" value="1"/>
</dbReference>
<evidence type="ECO:0000256" key="5">
    <source>
        <dbReference type="ARBA" id="ARBA00022801"/>
    </source>
</evidence>
<evidence type="ECO:0000313" key="16">
    <source>
        <dbReference type="Proteomes" id="UP001058120"/>
    </source>
</evidence>
<feature type="binding site" evidence="11">
    <location>
        <begin position="93"/>
        <end position="100"/>
    </location>
    <ligand>
        <name>ATP</name>
        <dbReference type="ChEBI" id="CHEBI:30616"/>
    </ligand>
</feature>
<evidence type="ECO:0000256" key="3">
    <source>
        <dbReference type="ARBA" id="ARBA00022763"/>
    </source>
</evidence>
<evidence type="ECO:0000256" key="2">
    <source>
        <dbReference type="ARBA" id="ARBA00022741"/>
    </source>
</evidence>
<dbReference type="HAMAP" id="MF_01498">
    <property type="entry name" value="RadA_bact"/>
    <property type="match status" value="1"/>
</dbReference>
<dbReference type="InterPro" id="IPR020568">
    <property type="entry name" value="Ribosomal_Su5_D2-typ_SF"/>
</dbReference>
<evidence type="ECO:0000256" key="6">
    <source>
        <dbReference type="ARBA" id="ARBA00022833"/>
    </source>
</evidence>
<dbReference type="RefSeq" id="WP_334315673.1">
    <property type="nucleotide sequence ID" value="NZ_CP065938.1"/>
</dbReference>
<reference evidence="15" key="1">
    <citation type="submission" date="2020-12" db="EMBL/GenBank/DDBJ databases">
        <title>Taurinivorans muris gen. nov., sp. nov., fundamental and realized metabolic niche of a ubiquitous sulfidogenic bacterium in the murine intestine.</title>
        <authorList>
            <person name="Ye H."/>
            <person name="Hanson B.T."/>
            <person name="Loy A."/>
        </authorList>
    </citation>
    <scope>NUCLEOTIDE SEQUENCE</scope>
    <source>
        <strain evidence="15">LT0009</strain>
    </source>
</reference>
<dbReference type="Pfam" id="PF18073">
    <property type="entry name" value="Zn_ribbon_LapB"/>
    <property type="match status" value="1"/>
</dbReference>
<evidence type="ECO:0000256" key="1">
    <source>
        <dbReference type="ARBA" id="ARBA00022723"/>
    </source>
</evidence>
<evidence type="ECO:0000256" key="7">
    <source>
        <dbReference type="ARBA" id="ARBA00022840"/>
    </source>
</evidence>
<dbReference type="InterPro" id="IPR041166">
    <property type="entry name" value="Rubredoxin_2"/>
</dbReference>
<feature type="short sequence motif" description="RadA KNRFG motif" evidence="11">
    <location>
        <begin position="263"/>
        <end position="267"/>
    </location>
</feature>
<keyword evidence="8 11" id="KW-0346">Stress response</keyword>
<comment type="function">
    <text evidence="11">Plays a role in repairing double-strand DNA breaks, probably involving stabilizing or processing branched DNA or blocked replication forks.</text>
</comment>
<evidence type="ECO:0000256" key="11">
    <source>
        <dbReference type="HAMAP-Rule" id="MF_01498"/>
    </source>
</evidence>
<dbReference type="Proteomes" id="UP001058120">
    <property type="component" value="Chromosome"/>
</dbReference>
<keyword evidence="7 11" id="KW-0067">ATP-binding</keyword>
<dbReference type="Pfam" id="PF13481">
    <property type="entry name" value="AAA_25"/>
    <property type="match status" value="1"/>
</dbReference>
<dbReference type="Gene3D" id="3.40.50.300">
    <property type="entry name" value="P-loop containing nucleotide triphosphate hydrolases"/>
    <property type="match status" value="1"/>
</dbReference>
<dbReference type="SUPFAM" id="SSF54211">
    <property type="entry name" value="Ribosomal protein S5 domain 2-like"/>
    <property type="match status" value="1"/>
</dbReference>
<protein>
    <recommendedName>
        <fullName evidence="11 12">DNA repair protein RadA</fullName>
    </recommendedName>
</protein>
<dbReference type="PROSITE" id="PS50162">
    <property type="entry name" value="RECA_2"/>
    <property type="match status" value="1"/>
</dbReference>
<evidence type="ECO:0000256" key="9">
    <source>
        <dbReference type="ARBA" id="ARBA00023125"/>
    </source>
</evidence>
<dbReference type="NCBIfam" id="TIGR00416">
    <property type="entry name" value="sms"/>
    <property type="match status" value="1"/>
</dbReference>
<evidence type="ECO:0000256" key="12">
    <source>
        <dbReference type="NCBIfam" id="TIGR00416"/>
    </source>
</evidence>
<sequence>MVKMKETYICSNCKAESPQWKGQCPNCKEWNTLELATVKKTNSFIKKAIKSNKVIVLHEASFDNHANFGCGLEALDKILGNGFVPGSAILVGGEPGIGKSTLLLQLAGAVASGKYIENNVCIKTQEPHTVLYASGEESLPQIKARAERLEVLHDNLLAIATNRVQDIVDIIETASPDLLIVDSVQTLSSDMAEGLAGNVSQVKACATELVDACKKNNTTLILVGHVTKDGDLAGPRLLEHLVDTVISLEGDRKQVFRLLRVLKNRFGPNQELIVFQMKQKGLEVVEDPSTFFLGARDSSLSGTAIVMAVDGQKPFAVEIQALVTKTYLSIPRRTGLGFDVNRLHLLLAVLEKRLRLNFGQVDIYAKVGGGMRLQEPGLDLALVAAVLSSFYDIPLPERAVFWGEVDLNGQIRPVSAHGIRLNQATKLGYAPIFCPLEEKSPFYVKTIAELQQKLFRK</sequence>
<comment type="domain">
    <text evidence="11">The middle region has homology to RecA with ATPase motifs including the RadA KNRFG motif, while the C-terminus is homologous to Lon protease.</text>
</comment>
<keyword evidence="1 11" id="KW-0479">Metal-binding</keyword>
<gene>
    <name evidence="11 15" type="primary">radA</name>
    <name evidence="15" type="ORF">JBF11_01795</name>
</gene>
<dbReference type="EMBL" id="CP065938">
    <property type="protein sequence ID" value="UWX06074.1"/>
    <property type="molecule type" value="Genomic_DNA"/>
</dbReference>
<proteinExistence type="inferred from homology"/>
<dbReference type="InterPro" id="IPR003593">
    <property type="entry name" value="AAA+_ATPase"/>
</dbReference>
<keyword evidence="5" id="KW-0378">Hydrolase</keyword>
<keyword evidence="16" id="KW-1185">Reference proteome</keyword>
<keyword evidence="4 13" id="KW-0863">Zinc-finger</keyword>
<dbReference type="InterPro" id="IPR020588">
    <property type="entry name" value="RecA_ATP-bd"/>
</dbReference>
<dbReference type="PRINTS" id="PR01874">
    <property type="entry name" value="DNAREPAIRADA"/>
</dbReference>
<evidence type="ECO:0000313" key="15">
    <source>
        <dbReference type="EMBL" id="UWX06074.1"/>
    </source>
</evidence>
<evidence type="ECO:0000256" key="4">
    <source>
        <dbReference type="ARBA" id="ARBA00022771"/>
    </source>
</evidence>
<evidence type="ECO:0000256" key="10">
    <source>
        <dbReference type="ARBA" id="ARBA00023204"/>
    </source>
</evidence>
<organism evidence="15 16">
    <name type="scientific">Taurinivorans muris</name>
    <dbReference type="NCBI Taxonomy" id="2787751"/>
    <lineage>
        <taxon>Bacteria</taxon>
        <taxon>Pseudomonadati</taxon>
        <taxon>Thermodesulfobacteriota</taxon>
        <taxon>Desulfovibrionia</taxon>
        <taxon>Desulfovibrionales</taxon>
        <taxon>Desulfovibrionaceae</taxon>
        <taxon>Taurinivorans</taxon>
    </lineage>
</organism>
<dbReference type="CDD" id="cd01121">
    <property type="entry name" value="RadA_SMS_N"/>
    <property type="match status" value="1"/>
</dbReference>
<keyword evidence="10 11" id="KW-0234">DNA repair</keyword>
<keyword evidence="9 11" id="KW-0238">DNA-binding</keyword>
<dbReference type="PANTHER" id="PTHR32472:SF10">
    <property type="entry name" value="DNA REPAIR PROTEIN RADA-LIKE PROTEIN"/>
    <property type="match status" value="1"/>
</dbReference>
<dbReference type="SUPFAM" id="SSF52540">
    <property type="entry name" value="P-loop containing nucleoside triphosphate hydrolases"/>
    <property type="match status" value="1"/>
</dbReference>
<keyword evidence="3 11" id="KW-0227">DNA damage</keyword>
<dbReference type="Gene3D" id="3.30.230.10">
    <property type="match status" value="1"/>
</dbReference>
<comment type="similarity">
    <text evidence="11 13">Belongs to the RecA family. RadA subfamily.</text>
</comment>
<feature type="domain" description="RecA family profile 1" evidence="14">
    <location>
        <begin position="64"/>
        <end position="226"/>
    </location>
</feature>
<feature type="region of interest" description="Lon-protease-like" evidence="11">
    <location>
        <begin position="362"/>
        <end position="457"/>
    </location>
</feature>
<evidence type="ECO:0000256" key="13">
    <source>
        <dbReference type="RuleBase" id="RU003555"/>
    </source>
</evidence>
<dbReference type="InterPro" id="IPR004504">
    <property type="entry name" value="DNA_repair_RadA"/>
</dbReference>
<dbReference type="PANTHER" id="PTHR32472">
    <property type="entry name" value="DNA REPAIR PROTEIN RADA"/>
    <property type="match status" value="1"/>
</dbReference>
<name>A0ABY5Y1L6_9BACT</name>
<keyword evidence="2 11" id="KW-0547">Nucleotide-binding</keyword>
<evidence type="ECO:0000256" key="8">
    <source>
        <dbReference type="ARBA" id="ARBA00023016"/>
    </source>
</evidence>
<dbReference type="InterPro" id="IPR027417">
    <property type="entry name" value="P-loop_NTPase"/>
</dbReference>
<comment type="function">
    <text evidence="13">DNA-dependent ATPase involved in processing of recombination intermediates, plays a role in repairing DNA breaks. Stimulates the branch migration of RecA-mediated strand transfer reactions, allowing the 3' invading strand to extend heteroduplex DNA faster. Binds ssDNA in the presence of ADP but not other nucleotides, has ATPase activity that is stimulated by ssDNA and various branched DNA structures, but inhibited by SSB. Does not have RecA's homology-searching function.</text>
</comment>